<dbReference type="RefSeq" id="WP_163967669.1">
    <property type="nucleotide sequence ID" value="NZ_JAAIVB010000074.1"/>
</dbReference>
<accession>A0A6B3SSK5</accession>
<dbReference type="Pfam" id="PF13193">
    <property type="entry name" value="AMP-binding_C"/>
    <property type="match status" value="1"/>
</dbReference>
<dbReference type="InterPro" id="IPR000873">
    <property type="entry name" value="AMP-dep_synth/lig_dom"/>
</dbReference>
<dbReference type="Gene3D" id="3.40.50.12780">
    <property type="entry name" value="N-terminal domain of ligase-like"/>
    <property type="match status" value="1"/>
</dbReference>
<feature type="domain" description="AMP-binding enzyme C-terminal" evidence="4">
    <location>
        <begin position="478"/>
        <end position="553"/>
    </location>
</feature>
<evidence type="ECO:0000259" key="4">
    <source>
        <dbReference type="Pfam" id="PF13193"/>
    </source>
</evidence>
<gene>
    <name evidence="5" type="ORF">G3574_21885</name>
</gene>
<dbReference type="InterPro" id="IPR025110">
    <property type="entry name" value="AMP-bd_C"/>
</dbReference>
<dbReference type="PANTHER" id="PTHR43767">
    <property type="entry name" value="LONG-CHAIN-FATTY-ACID--COA LIGASE"/>
    <property type="match status" value="1"/>
</dbReference>
<protein>
    <submittedName>
        <fullName evidence="5">Long-chain fatty acid--CoA ligase</fullName>
    </submittedName>
</protein>
<dbReference type="SUPFAM" id="SSF56801">
    <property type="entry name" value="Acetyl-CoA synthetase-like"/>
    <property type="match status" value="1"/>
</dbReference>
<reference evidence="5 6" key="1">
    <citation type="submission" date="2020-02" db="EMBL/GenBank/DDBJ databases">
        <authorList>
            <person name="Kim M.K."/>
        </authorList>
    </citation>
    <scope>NUCLEOTIDE SEQUENCE [LARGE SCALE GENOMIC DNA]</scope>
    <source>
        <strain evidence="5 6">17J57-3</strain>
    </source>
</reference>
<sequence>MTDDLPRPWLALYPSDGIDAAQAGRAPFSARFADALSLFRHAVATRPANAAIHYFDRSIDYAGLDRMSDAFARFLYDQGIAEGDRIALYLQNVPSFLIGMLAAWKLGAIAVTINPMNRSRELRLLLADSGARVLVAHRDLHEEVAREVLQDFPGILAVTTSARDFQGRDDPRVLGEAEPESCPGTHDLMALLGSAADTASSSAPTPLRTQADADQPAIIVYTSGTTGVPKGAVVSHRNFAVDADIWRAWMDLREGGPILAIAPLFHITGLVGHIGAAFATNSAMILSKRFHPAVMAESAAEYQAEFAVGAITAFIAIMNSPEVRPEYLRTIEKAYTGGAPVPASVVDEFGRKFGIVIRSTYGLTESTSLAVAVPRDRTTPVDANGACAIGVPVFGTDAYVADETGKRLPPDEVGEIFLRGPQVVSGYWQREDATREAFFDGYLRTGDVGYMNAEGWLFIVDRKKDMISASGYKVWPKEVEDVIYGHPAIREAAVVGVKDDYRGETVKAVVSLKPGMSLDSAELIAFCKERMAAYKYPRQVIILDELPKTVTGKILRRELR</sequence>
<dbReference type="PANTHER" id="PTHR43767:SF1">
    <property type="entry name" value="NONRIBOSOMAL PEPTIDE SYNTHASE PES1 (EUROFUNG)-RELATED"/>
    <property type="match status" value="1"/>
</dbReference>
<comment type="similarity">
    <text evidence="1">Belongs to the ATP-dependent AMP-binding enzyme family.</text>
</comment>
<name>A0A6B3SSK5_9BURK</name>
<dbReference type="Gene3D" id="3.30.300.30">
    <property type="match status" value="1"/>
</dbReference>
<evidence type="ECO:0000256" key="2">
    <source>
        <dbReference type="ARBA" id="ARBA00022598"/>
    </source>
</evidence>
<dbReference type="GO" id="GO:0016878">
    <property type="term" value="F:acid-thiol ligase activity"/>
    <property type="evidence" value="ECO:0007669"/>
    <property type="project" value="UniProtKB-ARBA"/>
</dbReference>
<feature type="domain" description="AMP-dependent synthetase/ligase" evidence="3">
    <location>
        <begin position="39"/>
        <end position="428"/>
    </location>
</feature>
<dbReference type="Pfam" id="PF00501">
    <property type="entry name" value="AMP-binding"/>
    <property type="match status" value="1"/>
</dbReference>
<evidence type="ECO:0000256" key="1">
    <source>
        <dbReference type="ARBA" id="ARBA00006432"/>
    </source>
</evidence>
<dbReference type="InterPro" id="IPR020845">
    <property type="entry name" value="AMP-binding_CS"/>
</dbReference>
<dbReference type="InterPro" id="IPR045851">
    <property type="entry name" value="AMP-bd_C_sf"/>
</dbReference>
<organism evidence="5 6">
    <name type="scientific">Noviherbaspirillum galbum</name>
    <dbReference type="NCBI Taxonomy" id="2709383"/>
    <lineage>
        <taxon>Bacteria</taxon>
        <taxon>Pseudomonadati</taxon>
        <taxon>Pseudomonadota</taxon>
        <taxon>Betaproteobacteria</taxon>
        <taxon>Burkholderiales</taxon>
        <taxon>Oxalobacteraceae</taxon>
        <taxon>Noviherbaspirillum</taxon>
    </lineage>
</organism>
<comment type="caution">
    <text evidence="5">The sequence shown here is derived from an EMBL/GenBank/DDBJ whole genome shotgun (WGS) entry which is preliminary data.</text>
</comment>
<evidence type="ECO:0000259" key="3">
    <source>
        <dbReference type="Pfam" id="PF00501"/>
    </source>
</evidence>
<dbReference type="InterPro" id="IPR042099">
    <property type="entry name" value="ANL_N_sf"/>
</dbReference>
<keyword evidence="6" id="KW-1185">Reference proteome</keyword>
<dbReference type="PROSITE" id="PS00455">
    <property type="entry name" value="AMP_BINDING"/>
    <property type="match status" value="1"/>
</dbReference>
<proteinExistence type="inferred from homology"/>
<dbReference type="FunFam" id="3.30.300.30:FF:000008">
    <property type="entry name" value="2,3-dihydroxybenzoate-AMP ligase"/>
    <property type="match status" value="1"/>
</dbReference>
<dbReference type="InterPro" id="IPR050237">
    <property type="entry name" value="ATP-dep_AMP-bd_enzyme"/>
</dbReference>
<keyword evidence="2 5" id="KW-0436">Ligase</keyword>
<dbReference type="EMBL" id="JAAIVB010000074">
    <property type="protein sequence ID" value="NEX63737.1"/>
    <property type="molecule type" value="Genomic_DNA"/>
</dbReference>
<dbReference type="Proteomes" id="UP000482155">
    <property type="component" value="Unassembled WGS sequence"/>
</dbReference>
<evidence type="ECO:0000313" key="5">
    <source>
        <dbReference type="EMBL" id="NEX63737.1"/>
    </source>
</evidence>
<dbReference type="AlphaFoldDB" id="A0A6B3SSK5"/>
<evidence type="ECO:0000313" key="6">
    <source>
        <dbReference type="Proteomes" id="UP000482155"/>
    </source>
</evidence>